<feature type="compositionally biased region" description="Low complexity" evidence="4">
    <location>
        <begin position="12"/>
        <end position="33"/>
    </location>
</feature>
<proteinExistence type="evidence at transcript level"/>
<feature type="compositionally biased region" description="Acidic residues" evidence="4">
    <location>
        <begin position="55"/>
        <end position="69"/>
    </location>
</feature>
<feature type="compositionally biased region" description="Acidic residues" evidence="4">
    <location>
        <begin position="517"/>
        <end position="533"/>
    </location>
</feature>
<feature type="compositionally biased region" description="Basic and acidic residues" evidence="4">
    <location>
        <begin position="82"/>
        <end position="92"/>
    </location>
</feature>
<accession>A0A6F9DD37</accession>
<dbReference type="PANTHER" id="PTHR22012">
    <property type="entry name" value="FIBROUS SHEATH INTERACTING PROTEIN 1"/>
    <property type="match status" value="1"/>
</dbReference>
<feature type="compositionally biased region" description="Polar residues" evidence="4">
    <location>
        <begin position="70"/>
        <end position="81"/>
    </location>
</feature>
<evidence type="ECO:0000313" key="5">
    <source>
        <dbReference type="EMBL" id="CAB3247316.1"/>
    </source>
</evidence>
<feature type="region of interest" description="Disordered" evidence="4">
    <location>
        <begin position="212"/>
        <end position="259"/>
    </location>
</feature>
<organism evidence="5">
    <name type="scientific">Phallusia mammillata</name>
    <dbReference type="NCBI Taxonomy" id="59560"/>
    <lineage>
        <taxon>Eukaryota</taxon>
        <taxon>Metazoa</taxon>
        <taxon>Chordata</taxon>
        <taxon>Tunicata</taxon>
        <taxon>Ascidiacea</taxon>
        <taxon>Phlebobranchia</taxon>
        <taxon>Ascidiidae</taxon>
        <taxon>Phallusia</taxon>
    </lineage>
</organism>
<gene>
    <name evidence="5" type="primary">Fsip1</name>
</gene>
<protein>
    <recommendedName>
        <fullName evidence="2">Fibrous sheath-interacting protein 1</fullName>
    </recommendedName>
</protein>
<feature type="region of interest" description="Disordered" evidence="4">
    <location>
        <begin position="1"/>
        <end position="115"/>
    </location>
</feature>
<evidence type="ECO:0000256" key="2">
    <source>
        <dbReference type="ARBA" id="ARBA00019480"/>
    </source>
</evidence>
<feature type="compositionally biased region" description="Basic and acidic residues" evidence="4">
    <location>
        <begin position="217"/>
        <end position="240"/>
    </location>
</feature>
<feature type="region of interest" description="Disordered" evidence="4">
    <location>
        <begin position="500"/>
        <end position="533"/>
    </location>
</feature>
<feature type="compositionally biased region" description="Low complexity" evidence="4">
    <location>
        <begin position="99"/>
        <end position="109"/>
    </location>
</feature>
<comment type="similarity">
    <text evidence="1">Belongs to the FSIP1 family.</text>
</comment>
<dbReference type="InterPro" id="IPR026246">
    <property type="entry name" value="Fsip1"/>
</dbReference>
<sequence length="533" mass="59797">MDITRGEFKDFSQSQRSSRIGSRLSSRGSTSGSMELLSPDLSNSQYHQNEKESSEDGDSEYFSAEDEDLNVSNTEKPGQNATREKSSKEQRSVKSSFCSTNSSAHSNESAESEDYELQEAIKKMRKLDRILQKKIKLEKEVKRQRLLYQKSFHEGLALMKVENGSTYSDADNNTSKYLSLLPPPQQLDVLLERNEGGSDFEPIFQTQFQLHGSSVENDLRPKSTNDVQRNEPDTDSETTRKKTTSATSRQSSNKANKDTDFIQRNIELAKDAANLVSMTAEEKQRLSVLLEDIDEVDIDLEDSSHELAALSSGEGYLPDQSEMQRLMQIDERLQTLLTADVYRSISSTPRSKHHIQSLMHANVELATKFSKADLTEARNPSQRLVDVEERLSKLDEKWKEQFSSSGPRLTDDQLYQLLSECSRNTSPNSLTTSLGYREWNDDDTLTSSSSRLSSVTLQSASEANFDNEGKELSQSHDTISREVLGDLLKDARTCLGLDDQSHGIGGDTDSSLRNIGEIEDVENVDISDDDTSN</sequence>
<name>A0A6F9DD37_9ASCI</name>
<reference evidence="5" key="1">
    <citation type="submission" date="2020-04" db="EMBL/GenBank/DDBJ databases">
        <authorList>
            <person name="Neveu A P."/>
        </authorList>
    </citation>
    <scope>NUCLEOTIDE SEQUENCE</scope>
    <source>
        <tissue evidence="5">Whole embryo</tissue>
    </source>
</reference>
<evidence type="ECO:0000256" key="4">
    <source>
        <dbReference type="SAM" id="MobiDB-lite"/>
    </source>
</evidence>
<feature type="compositionally biased region" description="Basic and acidic residues" evidence="4">
    <location>
        <begin position="1"/>
        <end position="10"/>
    </location>
</feature>
<dbReference type="Pfam" id="PF15554">
    <property type="entry name" value="FSIP1"/>
    <property type="match status" value="1"/>
</dbReference>
<dbReference type="EMBL" id="LR785279">
    <property type="protein sequence ID" value="CAB3247316.1"/>
    <property type="molecule type" value="mRNA"/>
</dbReference>
<keyword evidence="3" id="KW-0175">Coiled coil</keyword>
<evidence type="ECO:0000256" key="3">
    <source>
        <dbReference type="ARBA" id="ARBA00023054"/>
    </source>
</evidence>
<evidence type="ECO:0000256" key="1">
    <source>
        <dbReference type="ARBA" id="ARBA00010495"/>
    </source>
</evidence>
<dbReference type="AlphaFoldDB" id="A0A6F9DD37"/>
<dbReference type="PANTHER" id="PTHR22012:SF2">
    <property type="entry name" value="FIBROUS SHEATH-INTERACTING PROTEIN 1"/>
    <property type="match status" value="1"/>
</dbReference>
<dbReference type="PRINTS" id="PR02075">
    <property type="entry name" value="FIBSHEATHIP1"/>
</dbReference>